<evidence type="ECO:0000256" key="1">
    <source>
        <dbReference type="SAM" id="Phobius"/>
    </source>
</evidence>
<geneLocation type="plasmid" evidence="3">
    <name>pAnaC</name>
</geneLocation>
<keyword evidence="1" id="KW-0472">Membrane</keyword>
<organism evidence="2 3">
    <name type="scientific">Trichormus variabilis (strain ATCC 29413 / PCC 7937)</name>
    <name type="common">Anabaena variabilis</name>
    <dbReference type="NCBI Taxonomy" id="240292"/>
    <lineage>
        <taxon>Bacteria</taxon>
        <taxon>Bacillati</taxon>
        <taxon>Cyanobacteriota</taxon>
        <taxon>Cyanophyceae</taxon>
        <taxon>Nostocales</taxon>
        <taxon>Nostocaceae</taxon>
        <taxon>Trichormus</taxon>
    </lineage>
</organism>
<reference evidence="3" key="1">
    <citation type="journal article" date="2014" name="Stand. Genomic Sci.">
        <title>Complete genome sequence of Anabaena variabilis ATCC 29413.</title>
        <authorList>
            <person name="Thiel T."/>
            <person name="Pratte B.S."/>
            <person name="Zhong J."/>
            <person name="Goodwin L."/>
            <person name="Copeland A."/>
            <person name="Lucas S."/>
            <person name="Han C."/>
            <person name="Pitluck S."/>
            <person name="Land M.L."/>
            <person name="Kyrpides N.C."/>
            <person name="Woyke T."/>
        </authorList>
    </citation>
    <scope>NUCLEOTIDE SEQUENCE [LARGE SCALE GENOMIC DNA]</scope>
    <source>
        <strain evidence="3">ATCC 29413 / PCC 7937</strain>
    </source>
</reference>
<dbReference type="EMBL" id="CP000121">
    <property type="protein sequence ID" value="ABA25246.1"/>
    <property type="molecule type" value="Genomic_DNA"/>
</dbReference>
<dbReference type="eggNOG" id="COG3385">
    <property type="taxonomic scope" value="Bacteria"/>
</dbReference>
<proteinExistence type="predicted"/>
<feature type="transmembrane region" description="Helical" evidence="1">
    <location>
        <begin position="20"/>
        <end position="42"/>
    </location>
</feature>
<gene>
    <name evidence="2" type="ordered locus">Ava_C0160</name>
</gene>
<dbReference type="SUPFAM" id="SSF53098">
    <property type="entry name" value="Ribonuclease H-like"/>
    <property type="match status" value="1"/>
</dbReference>
<keyword evidence="2" id="KW-0614">Plasmid</keyword>
<dbReference type="PANTHER" id="PTHR33258:SF1">
    <property type="entry name" value="TRANSPOSASE INSL FOR INSERTION SEQUENCE ELEMENT IS186A-RELATED"/>
    <property type="match status" value="1"/>
</dbReference>
<keyword evidence="1" id="KW-0812">Transmembrane</keyword>
<accession>Q3M197</accession>
<dbReference type="HOGENOM" id="CLU_2735508_0_0_3"/>
<name>Q3M197_TRIV2</name>
<dbReference type="PANTHER" id="PTHR33258">
    <property type="entry name" value="TRANSPOSASE INSL FOR INSERTION SEQUENCE ELEMENT IS186A-RELATED"/>
    <property type="match status" value="1"/>
</dbReference>
<evidence type="ECO:0000313" key="2">
    <source>
        <dbReference type="EMBL" id="ABA25246.1"/>
    </source>
</evidence>
<protein>
    <submittedName>
        <fullName evidence="2">Transposase</fullName>
    </submittedName>
</protein>
<dbReference type="InterPro" id="IPR012337">
    <property type="entry name" value="RNaseH-like_sf"/>
</dbReference>
<dbReference type="KEGG" id="ava:Ava_C0160"/>
<sequence>MLWKFLKMHLKLDKLITKNVNGITIQIYISLIAYLILQLLSIPKQWGDILLDKLRYLQSCMCQNIYVHWFEEIMFY</sequence>
<dbReference type="AlphaFoldDB" id="Q3M197"/>
<dbReference type="Proteomes" id="UP000002533">
    <property type="component" value="Plasmid pAnaC"/>
</dbReference>
<evidence type="ECO:0000313" key="3">
    <source>
        <dbReference type="Proteomes" id="UP000002533"/>
    </source>
</evidence>
<keyword evidence="1" id="KW-1133">Transmembrane helix</keyword>